<reference evidence="1" key="1">
    <citation type="submission" date="2014-09" db="EMBL/GenBank/DDBJ databases">
        <authorList>
            <person name="Magalhaes I.L.F."/>
            <person name="Oliveira U."/>
            <person name="Santos F.R."/>
            <person name="Vidigal T.H.D.A."/>
            <person name="Brescovit A.D."/>
            <person name="Santos A.J."/>
        </authorList>
    </citation>
    <scope>NUCLEOTIDE SEQUENCE</scope>
    <source>
        <tissue evidence="1">Shoot tissue taken approximately 20 cm above the soil surface</tissue>
    </source>
</reference>
<proteinExistence type="predicted"/>
<accession>A0A0A9H1F4</accession>
<evidence type="ECO:0000313" key="1">
    <source>
        <dbReference type="EMBL" id="JAE28656.1"/>
    </source>
</evidence>
<protein>
    <submittedName>
        <fullName evidence="1">Uncharacterized protein</fullName>
    </submittedName>
</protein>
<organism evidence="1">
    <name type="scientific">Arundo donax</name>
    <name type="common">Giant reed</name>
    <name type="synonym">Donax arundinaceus</name>
    <dbReference type="NCBI Taxonomy" id="35708"/>
    <lineage>
        <taxon>Eukaryota</taxon>
        <taxon>Viridiplantae</taxon>
        <taxon>Streptophyta</taxon>
        <taxon>Embryophyta</taxon>
        <taxon>Tracheophyta</taxon>
        <taxon>Spermatophyta</taxon>
        <taxon>Magnoliopsida</taxon>
        <taxon>Liliopsida</taxon>
        <taxon>Poales</taxon>
        <taxon>Poaceae</taxon>
        <taxon>PACMAD clade</taxon>
        <taxon>Arundinoideae</taxon>
        <taxon>Arundineae</taxon>
        <taxon>Arundo</taxon>
    </lineage>
</organism>
<sequence>MLFHFTLNSVSSRGREVEHLNCWTTWSELRICCHFAAAAADFGNTSSNFSQLLHS</sequence>
<dbReference type="AlphaFoldDB" id="A0A0A9H1F4"/>
<reference evidence="1" key="2">
    <citation type="journal article" date="2015" name="Data Brief">
        <title>Shoot transcriptome of the giant reed, Arundo donax.</title>
        <authorList>
            <person name="Barrero R.A."/>
            <person name="Guerrero F.D."/>
            <person name="Moolhuijzen P."/>
            <person name="Goolsby J.A."/>
            <person name="Tidwell J."/>
            <person name="Bellgard S.E."/>
            <person name="Bellgard M.I."/>
        </authorList>
    </citation>
    <scope>NUCLEOTIDE SEQUENCE</scope>
    <source>
        <tissue evidence="1">Shoot tissue taken approximately 20 cm above the soil surface</tissue>
    </source>
</reference>
<dbReference type="EMBL" id="GBRH01169240">
    <property type="protein sequence ID" value="JAE28656.1"/>
    <property type="molecule type" value="Transcribed_RNA"/>
</dbReference>
<name>A0A0A9H1F4_ARUDO</name>